<organism evidence="9 10">
    <name type="scientific">Neohortaea acidophila</name>
    <dbReference type="NCBI Taxonomy" id="245834"/>
    <lineage>
        <taxon>Eukaryota</taxon>
        <taxon>Fungi</taxon>
        <taxon>Dikarya</taxon>
        <taxon>Ascomycota</taxon>
        <taxon>Pezizomycotina</taxon>
        <taxon>Dothideomycetes</taxon>
        <taxon>Dothideomycetidae</taxon>
        <taxon>Mycosphaerellales</taxon>
        <taxon>Teratosphaeriaceae</taxon>
        <taxon>Neohortaea</taxon>
    </lineage>
</organism>
<feature type="compositionally biased region" description="Polar residues" evidence="5">
    <location>
        <begin position="1825"/>
        <end position="1842"/>
    </location>
</feature>
<feature type="compositionally biased region" description="Low complexity" evidence="5">
    <location>
        <begin position="90"/>
        <end position="100"/>
    </location>
</feature>
<feature type="compositionally biased region" description="Pro residues" evidence="5">
    <location>
        <begin position="101"/>
        <end position="115"/>
    </location>
</feature>
<feature type="compositionally biased region" description="Pro residues" evidence="5">
    <location>
        <begin position="1654"/>
        <end position="1667"/>
    </location>
</feature>
<dbReference type="InterPro" id="IPR021418">
    <property type="entry name" value="THO_THOC2_C"/>
</dbReference>
<feature type="compositionally biased region" description="Basic and acidic residues" evidence="5">
    <location>
        <begin position="2259"/>
        <end position="2284"/>
    </location>
</feature>
<dbReference type="InterPro" id="IPR032302">
    <property type="entry name" value="THOC2_N"/>
</dbReference>
<accession>A0A6A6PWM0</accession>
<dbReference type="Proteomes" id="UP000799767">
    <property type="component" value="Unassembled WGS sequence"/>
</dbReference>
<comment type="subcellular location">
    <subcellularLocation>
        <location evidence="1">Nucleus</location>
    </subcellularLocation>
</comment>
<keyword evidence="4" id="KW-0539">Nucleus</keyword>
<dbReference type="RefSeq" id="XP_033591137.1">
    <property type="nucleotide sequence ID" value="XM_033733376.1"/>
</dbReference>
<evidence type="ECO:0000259" key="6">
    <source>
        <dbReference type="Pfam" id="PF11262"/>
    </source>
</evidence>
<evidence type="ECO:0000256" key="1">
    <source>
        <dbReference type="ARBA" id="ARBA00004123"/>
    </source>
</evidence>
<feature type="compositionally biased region" description="Basic and acidic residues" evidence="5">
    <location>
        <begin position="1843"/>
        <end position="1852"/>
    </location>
</feature>
<evidence type="ECO:0000259" key="7">
    <source>
        <dbReference type="Pfam" id="PF11732"/>
    </source>
</evidence>
<dbReference type="InterPro" id="IPR021726">
    <property type="entry name" value="THO_THOC2_N"/>
</dbReference>
<feature type="compositionally biased region" description="Polar residues" evidence="5">
    <location>
        <begin position="56"/>
        <end position="67"/>
    </location>
</feature>
<feature type="compositionally biased region" description="Basic and acidic residues" evidence="5">
    <location>
        <begin position="2187"/>
        <end position="2244"/>
    </location>
</feature>
<protein>
    <recommendedName>
        <fullName evidence="3">THO complex subunit 2</fullName>
    </recommendedName>
</protein>
<feature type="region of interest" description="Disordered" evidence="5">
    <location>
        <begin position="1"/>
        <end position="116"/>
    </location>
</feature>
<dbReference type="PANTHER" id="PTHR21597">
    <property type="entry name" value="THO2 PROTEIN"/>
    <property type="match status" value="1"/>
</dbReference>
<comment type="similarity">
    <text evidence="2">Belongs to the THOC2 family.</text>
</comment>
<feature type="compositionally biased region" description="Basic and acidic residues" evidence="5">
    <location>
        <begin position="1711"/>
        <end position="1749"/>
    </location>
</feature>
<evidence type="ECO:0000256" key="5">
    <source>
        <dbReference type="SAM" id="MobiDB-lite"/>
    </source>
</evidence>
<sequence>MAPGGGSKRKRPERQSSRDEGAGRPSPYRPQDTGLAQENQHGNSRGGDAGGRRQSRQSAQSPAVSSPTPAPQLPRAASQSIDQVVNGSRAATPSQATSATPQPPANQGPKKPPAPYWYEHVTAPVVEAWAESGKDSLLQLSAEADEIRASTLVQELVRAGLDEKLSAFEAGVLIREMIAQHAATHTIDVQSLFLNTLSLLDESDHKSPHLLTLVAATDIDPEVVRLDLDIPLLQALSLVRSTFTVMRTRKTTNLLYRQANFNLLREESEGYAKLITEYFNTANEATRDHSVSAERAFERITALVGSFDLDVGRVLDITLDISANLLVRAYGFFIKFYRCSSWWPDSAVFDNVKWRDQGFSSFPSWALPSFNDAALSDDERATFKAKEDIGLAAKKDARDLLFWDRVKDVGIDAFFELGMRSITNLEDVLPFLNTEVSPEYDARGKEINADRRKRINENRKFMAETGTLPPPGNSDAAQLLGFKLRFYASSARNAQDTLPENLVFLAALLIKIGFISLRDLYPHLHPADEGMADEKKRLEKEKAEKEARERPGAAANALAMAGALTDDTLPTAAARALRSEKEKSGGNTPRPDKKEDEAKEELPPPANQKIQLLKALLLIGAIPEALYILGRFPWLVDVDHTLPPYLHRIANRMLSKVSEMAKPLNAFQDTQAAKDELASLVSAADGTLLAQPRPDRKLTRWLGLDTVESSDGMTYRHYYPDWDDNIPRCQTVEDVVLLCNTFLGYLGVKIGQDAKLLTTLVRIAKYSLSGDFSEQNQALWLDLMRRLLVPALSLSKHNAGLTQEVYELLKLFPTTTRYNIYAEWYRGKTSRLPDMRAAFDHNKAEVKDVLRRVTNESGKKQARALAKVSFASPGNVMMMMISQLESYSNMIPSLVECTRYFSHLAYDILTWCLINSLSGQGRDRMQADGMLTSPWLQALSHFVASLFYRYAALNPSPVLQYLASELRAGNSTDLEVFEQLLGEMAGIRSDMEFNDAQVLAMAGGKHLQAQTVQQLADKRHERKPHAQRLIRALSEPGLIGQTLISIAQERQMYPYHESSKFMPLKVLGSNLDKIQLVFAQYLDVLKTNLNPADFEAAVPDVVGLIADFGLDPGLAFTICRVCIAQRMQDFDSAKKAEPVAKKHRASQGQLQTNGDVPMEDNAAAANEVVPNAEPRKDIAESTGVDARSPSQTAIHGSEELPWHPVLQPIIQQLASAAPLLAEKVSIPFFVSFWTLALQDILVHTASYDTEINKLRAQAKELHPDRADLSASAKKERERKRDALTETQERLRGELKSRIMSYQRTRNRISRQEKDNWFSRSMGRDDSEARHIGLLQECFLPRAMLSSLDAHYCFLMLKILHDNGTPGFSLLRFLNHLFKKQQLATLIFQCTSMEAQHFGRFLNETLKLLHHWHAEKATYDREALGEKQKLPGFAKTLDANGDPNLVLEFEEYRRLLFNWHNHLSAALQTCFKSGEFMYIRNGIIILRAIAQVFPTVNFMGNNMVESVEELSKEETRQDLKLAARSLLGPLEKRKPKWMFPQAFRLSDTAKEGGRANTQTPEPGTGTPRLNAAAQEFKPGSNLANGTSPKESGAEDGEIEDEKQNGKVQEPGSLNTAPATAPAAESTNKTGDSTAQDTVSSEPRREPAASASKPSTPAPIPSKPPPPEYIRPEPSRSSSMQSGASRSHALPSKPPNKPLPALPGPERNASRYGGRDDSFGRLSRPNDVRPLSRDHSPGRSRPRTPERDVYHGGHPASSRGPGRDSREPSRNARDASWADLRREQATSNASRPPYDSRDRPSEASDAGSAPLEHPSRAALINPGPPSANAQQPSRPSTGGSQPASTRDDSRHYENPARLALINNDPTRERESRREAELRGASHRQSDSQNEVPRDPQARGEISSDHAPTGPRRPNGRQSRDFGPGIPSESTNGRLNGPQDIPSAPRPPNGPSGRTSRSNQGPVATARSHDLAPASPSASRPMEPPAAGRGSREAADRRQPGHPSDRQPPSNSLPTTPSVEDGPAPHPSRLRQLDMQPPPIQTDLAASNAPTMAPSGPRGANRPLPGTPTGPSPSTSGPPSGPASATERAKRTERRQVSSINATLQGANVPGQNGQGVNFRGAAQSRPSNSTVPSTAAVSSPVPAIASSMDAPPRRSAPPPPDRQDRPPSRADNRPDLFQSRRGPANEVDVAARPRRGEDERLPRTRGSRDPSRERGEDWRARDDRSGPPPRDSRYPERGPRGEEPQSRRGPPSSFSEQPPADWERPGERRGPPRRDGPDDGGRRGRDSGPPPDFRGSRREEERRDGGRGGPPRDFEGPPPPPPGSRKRRHEDGPPPFDESKRRRSGR</sequence>
<feature type="compositionally biased region" description="Basic and acidic residues" evidence="5">
    <location>
        <begin position="2084"/>
        <end position="2093"/>
    </location>
</feature>
<dbReference type="GO" id="GO:0000445">
    <property type="term" value="C:THO complex part of transcription export complex"/>
    <property type="evidence" value="ECO:0007669"/>
    <property type="project" value="TreeGrafter"/>
</dbReference>
<dbReference type="PANTHER" id="PTHR21597:SF0">
    <property type="entry name" value="THO COMPLEX SUBUNIT 2"/>
    <property type="match status" value="1"/>
</dbReference>
<feature type="compositionally biased region" description="Basic and acidic residues" evidence="5">
    <location>
        <begin position="1759"/>
        <end position="1771"/>
    </location>
</feature>
<proteinExistence type="inferred from homology"/>
<evidence type="ECO:0000256" key="2">
    <source>
        <dbReference type="ARBA" id="ARBA00007857"/>
    </source>
</evidence>
<feature type="compositionally biased region" description="Basic and acidic residues" evidence="5">
    <location>
        <begin position="1987"/>
        <end position="2002"/>
    </location>
</feature>
<evidence type="ECO:0000256" key="4">
    <source>
        <dbReference type="ARBA" id="ARBA00023242"/>
    </source>
</evidence>
<feature type="compositionally biased region" description="Polar residues" evidence="5">
    <location>
        <begin position="34"/>
        <end position="43"/>
    </location>
</feature>
<feature type="domain" description="THO complex subunitTHOC2 C-terminal" evidence="6">
    <location>
        <begin position="1222"/>
        <end position="1529"/>
    </location>
</feature>
<feature type="compositionally biased region" description="Polar residues" evidence="5">
    <location>
        <begin position="1623"/>
        <end position="1639"/>
    </location>
</feature>
<evidence type="ECO:0000313" key="10">
    <source>
        <dbReference type="Proteomes" id="UP000799767"/>
    </source>
</evidence>
<gene>
    <name evidence="9" type="ORF">BDY17DRAFT_295903</name>
</gene>
<feature type="compositionally biased region" description="Polar residues" evidence="5">
    <location>
        <begin position="77"/>
        <end position="86"/>
    </location>
</feature>
<dbReference type="InterPro" id="IPR040007">
    <property type="entry name" value="Tho2"/>
</dbReference>
<evidence type="ECO:0000313" key="9">
    <source>
        <dbReference type="EMBL" id="KAF2484568.1"/>
    </source>
</evidence>
<reference evidence="9" key="1">
    <citation type="journal article" date="2020" name="Stud. Mycol.">
        <title>101 Dothideomycetes genomes: a test case for predicting lifestyles and emergence of pathogens.</title>
        <authorList>
            <person name="Haridas S."/>
            <person name="Albert R."/>
            <person name="Binder M."/>
            <person name="Bloem J."/>
            <person name="Labutti K."/>
            <person name="Salamov A."/>
            <person name="Andreopoulos B."/>
            <person name="Baker S."/>
            <person name="Barry K."/>
            <person name="Bills G."/>
            <person name="Bluhm B."/>
            <person name="Cannon C."/>
            <person name="Castanera R."/>
            <person name="Culley D."/>
            <person name="Daum C."/>
            <person name="Ezra D."/>
            <person name="Gonzalez J."/>
            <person name="Henrissat B."/>
            <person name="Kuo A."/>
            <person name="Liang C."/>
            <person name="Lipzen A."/>
            <person name="Lutzoni F."/>
            <person name="Magnuson J."/>
            <person name="Mondo S."/>
            <person name="Nolan M."/>
            <person name="Ohm R."/>
            <person name="Pangilinan J."/>
            <person name="Park H.-J."/>
            <person name="Ramirez L."/>
            <person name="Alfaro M."/>
            <person name="Sun H."/>
            <person name="Tritt A."/>
            <person name="Yoshinaga Y."/>
            <person name="Zwiers L.-H."/>
            <person name="Turgeon B."/>
            <person name="Goodwin S."/>
            <person name="Spatafora J."/>
            <person name="Crous P."/>
            <person name="Grigoriev I."/>
        </authorList>
    </citation>
    <scope>NUCLEOTIDE SEQUENCE</scope>
    <source>
        <strain evidence="9">CBS 113389</strain>
    </source>
</reference>
<feature type="compositionally biased region" description="Low complexity" evidence="5">
    <location>
        <begin position="1673"/>
        <end position="1689"/>
    </location>
</feature>
<feature type="compositionally biased region" description="Basic and acidic residues" evidence="5">
    <location>
        <begin position="525"/>
        <end position="551"/>
    </location>
</feature>
<feature type="compositionally biased region" description="Low complexity" evidence="5">
    <location>
        <begin position="2127"/>
        <end position="2148"/>
    </location>
</feature>
<feature type="compositionally biased region" description="Polar residues" evidence="5">
    <location>
        <begin position="2004"/>
        <end position="2015"/>
    </location>
</feature>
<dbReference type="Pfam" id="PF11262">
    <property type="entry name" value="Tho2"/>
    <property type="match status" value="1"/>
</dbReference>
<feature type="compositionally biased region" description="Basic and acidic residues" evidence="5">
    <location>
        <begin position="2327"/>
        <end position="2338"/>
    </location>
</feature>
<dbReference type="GO" id="GO:0006406">
    <property type="term" value="P:mRNA export from nucleus"/>
    <property type="evidence" value="ECO:0007669"/>
    <property type="project" value="InterPro"/>
</dbReference>
<evidence type="ECO:0000256" key="3">
    <source>
        <dbReference type="ARBA" id="ARBA00019596"/>
    </source>
</evidence>
<feature type="compositionally biased region" description="Low complexity" evidence="5">
    <location>
        <begin position="2069"/>
        <end position="2083"/>
    </location>
</feature>
<feature type="compositionally biased region" description="Pro residues" evidence="5">
    <location>
        <begin position="1690"/>
        <end position="1701"/>
    </location>
</feature>
<name>A0A6A6PWM0_9PEZI</name>
<feature type="region of interest" description="Disordered" evidence="5">
    <location>
        <begin position="1544"/>
        <end position="2344"/>
    </location>
</feature>
<feature type="region of interest" description="Disordered" evidence="5">
    <location>
        <begin position="577"/>
        <end position="605"/>
    </location>
</feature>
<dbReference type="Pfam" id="PF16134">
    <property type="entry name" value="THOC2_N"/>
    <property type="match status" value="1"/>
</dbReference>
<dbReference type="GO" id="GO:0003729">
    <property type="term" value="F:mRNA binding"/>
    <property type="evidence" value="ECO:0007669"/>
    <property type="project" value="TreeGrafter"/>
</dbReference>
<feature type="region of interest" description="Disordered" evidence="5">
    <location>
        <begin position="525"/>
        <end position="554"/>
    </location>
</feature>
<feature type="compositionally biased region" description="Basic and acidic residues" evidence="5">
    <location>
        <begin position="577"/>
        <end position="602"/>
    </location>
</feature>
<evidence type="ECO:0000259" key="8">
    <source>
        <dbReference type="Pfam" id="PF16134"/>
    </source>
</evidence>
<feature type="compositionally biased region" description="Basic and acidic residues" evidence="5">
    <location>
        <begin position="2292"/>
        <end position="2313"/>
    </location>
</feature>
<dbReference type="EMBL" id="MU001634">
    <property type="protein sequence ID" value="KAF2484568.1"/>
    <property type="molecule type" value="Genomic_DNA"/>
</dbReference>
<dbReference type="GO" id="GO:0006397">
    <property type="term" value="P:mRNA processing"/>
    <property type="evidence" value="ECO:0007669"/>
    <property type="project" value="InterPro"/>
</dbReference>
<feature type="region of interest" description="Disordered" evidence="5">
    <location>
        <begin position="1262"/>
        <end position="1284"/>
    </location>
</feature>
<feature type="compositionally biased region" description="Basic and acidic residues" evidence="5">
    <location>
        <begin position="2159"/>
        <end position="2172"/>
    </location>
</feature>
<feature type="compositionally biased region" description="Basic and acidic residues" evidence="5">
    <location>
        <begin position="1863"/>
        <end position="1901"/>
    </location>
</feature>
<feature type="domain" description="THO complex subunitTHOC2 N-terminal" evidence="7">
    <location>
        <begin position="865"/>
        <end position="940"/>
    </location>
</feature>
<dbReference type="OrthoDB" id="29024at2759"/>
<dbReference type="Pfam" id="PF11732">
    <property type="entry name" value="Thoc2"/>
    <property type="match status" value="1"/>
</dbReference>
<dbReference type="GeneID" id="54474378"/>
<feature type="compositionally biased region" description="Polar residues" evidence="5">
    <location>
        <begin position="2094"/>
        <end position="2113"/>
    </location>
</feature>
<feature type="domain" description="THO complex subunit 2 N-terminal" evidence="8">
    <location>
        <begin position="122"/>
        <end position="863"/>
    </location>
</feature>
<keyword evidence="10" id="KW-1185">Reference proteome</keyword>
<feature type="compositionally biased region" description="Polar residues" evidence="5">
    <location>
        <begin position="1949"/>
        <end position="1959"/>
    </location>
</feature>
<feature type="compositionally biased region" description="Basic and acidic residues" evidence="5">
    <location>
        <begin position="13"/>
        <end position="22"/>
    </location>
</feature>